<evidence type="ECO:0000313" key="2">
    <source>
        <dbReference type="Proteomes" id="UP000298030"/>
    </source>
</evidence>
<gene>
    <name evidence="1" type="ORF">FA13DRAFT_1715080</name>
</gene>
<protein>
    <recommendedName>
        <fullName evidence="3">F-box domain-containing protein</fullName>
    </recommendedName>
</protein>
<name>A0A4Y7SPQ2_COPMI</name>
<proteinExistence type="predicted"/>
<evidence type="ECO:0008006" key="3">
    <source>
        <dbReference type="Google" id="ProtNLM"/>
    </source>
</evidence>
<sequence>MSIHNLPFELKGAVMSFCSAQVLTRLALANKEMKTHAQRALYESVIACQMHDVPVGALLACTSDEEKASYVVSLNIELHRRPLEPHPNDAAFLESLLCVSPGLKNLKYLTLSVREDLLTPSNVERLNNILCIAQSSGGYFRLVRLFVDERLDLARIVEFQQGLEMLGVFREGCANTPLDLRPSFGGQSLLVVMPTFSHSFIPSYNEIHVYLDFMDSSNPDDPSPRKYAPPRALPRGPYFFGSRKELPDFVRKRKGWTRSFALLFKKATLPHWALCSICAVSLTPLHASWFSLTNWAGSFTYPGYADPHMPAMQRPASPRRAAAVQDHLHHDCRGPWSRALTSLAQNRTKFAYVTSLNVGFETLSLPDDDVVLGCAGCFQFSRLFVDEMVDLVDIIRSQTQLEAVGTLRNHGDTRPFPDVRSLGSRKLVVVRLVWTSGHLPFYNLFEVLLSILDLERARSFDRILVDLWYCDPYRAVELSWVRVEPRYLPGIRSIPGHLPRVYGVEFYLSGDLSILQLNWMVESLKQFPAPNFRTSLWSDSSVNSIIASPIFSGIGENLAASSASNIDMAFLPSYTVRSVPPPTPSLHPGAVPHPQWRGPHLDIFGPILAPVPLCVWALGQEINHPPFPKTGV</sequence>
<accession>A0A4Y7SPQ2</accession>
<organism evidence="1 2">
    <name type="scientific">Coprinellus micaceus</name>
    <name type="common">Glistening ink-cap mushroom</name>
    <name type="synonym">Coprinus micaceus</name>
    <dbReference type="NCBI Taxonomy" id="71717"/>
    <lineage>
        <taxon>Eukaryota</taxon>
        <taxon>Fungi</taxon>
        <taxon>Dikarya</taxon>
        <taxon>Basidiomycota</taxon>
        <taxon>Agaricomycotina</taxon>
        <taxon>Agaricomycetes</taxon>
        <taxon>Agaricomycetidae</taxon>
        <taxon>Agaricales</taxon>
        <taxon>Agaricineae</taxon>
        <taxon>Psathyrellaceae</taxon>
        <taxon>Coprinellus</taxon>
    </lineage>
</organism>
<dbReference type="AlphaFoldDB" id="A0A4Y7SPQ2"/>
<comment type="caution">
    <text evidence="1">The sequence shown here is derived from an EMBL/GenBank/DDBJ whole genome shotgun (WGS) entry which is preliminary data.</text>
</comment>
<dbReference type="Proteomes" id="UP000298030">
    <property type="component" value="Unassembled WGS sequence"/>
</dbReference>
<evidence type="ECO:0000313" key="1">
    <source>
        <dbReference type="EMBL" id="TEB23846.1"/>
    </source>
</evidence>
<reference evidence="1 2" key="1">
    <citation type="journal article" date="2019" name="Nat. Ecol. Evol.">
        <title>Megaphylogeny resolves global patterns of mushroom evolution.</title>
        <authorList>
            <person name="Varga T."/>
            <person name="Krizsan K."/>
            <person name="Foldi C."/>
            <person name="Dima B."/>
            <person name="Sanchez-Garcia M."/>
            <person name="Sanchez-Ramirez S."/>
            <person name="Szollosi G.J."/>
            <person name="Szarkandi J.G."/>
            <person name="Papp V."/>
            <person name="Albert L."/>
            <person name="Andreopoulos W."/>
            <person name="Angelini C."/>
            <person name="Antonin V."/>
            <person name="Barry K.W."/>
            <person name="Bougher N.L."/>
            <person name="Buchanan P."/>
            <person name="Buyck B."/>
            <person name="Bense V."/>
            <person name="Catcheside P."/>
            <person name="Chovatia M."/>
            <person name="Cooper J."/>
            <person name="Damon W."/>
            <person name="Desjardin D."/>
            <person name="Finy P."/>
            <person name="Geml J."/>
            <person name="Haridas S."/>
            <person name="Hughes K."/>
            <person name="Justo A."/>
            <person name="Karasinski D."/>
            <person name="Kautmanova I."/>
            <person name="Kiss B."/>
            <person name="Kocsube S."/>
            <person name="Kotiranta H."/>
            <person name="LaButti K.M."/>
            <person name="Lechner B.E."/>
            <person name="Liimatainen K."/>
            <person name="Lipzen A."/>
            <person name="Lukacs Z."/>
            <person name="Mihaltcheva S."/>
            <person name="Morgado L.N."/>
            <person name="Niskanen T."/>
            <person name="Noordeloos M.E."/>
            <person name="Ohm R.A."/>
            <person name="Ortiz-Santana B."/>
            <person name="Ovrebo C."/>
            <person name="Racz N."/>
            <person name="Riley R."/>
            <person name="Savchenko A."/>
            <person name="Shiryaev A."/>
            <person name="Soop K."/>
            <person name="Spirin V."/>
            <person name="Szebenyi C."/>
            <person name="Tomsovsky M."/>
            <person name="Tulloss R.E."/>
            <person name="Uehling J."/>
            <person name="Grigoriev I.V."/>
            <person name="Vagvolgyi C."/>
            <person name="Papp T."/>
            <person name="Martin F.M."/>
            <person name="Miettinen O."/>
            <person name="Hibbett D.S."/>
            <person name="Nagy L.G."/>
        </authorList>
    </citation>
    <scope>NUCLEOTIDE SEQUENCE [LARGE SCALE GENOMIC DNA]</scope>
    <source>
        <strain evidence="1 2">FP101781</strain>
    </source>
</reference>
<keyword evidence="2" id="KW-1185">Reference proteome</keyword>
<dbReference type="EMBL" id="QPFP01000073">
    <property type="protein sequence ID" value="TEB23846.1"/>
    <property type="molecule type" value="Genomic_DNA"/>
</dbReference>